<evidence type="ECO:0000313" key="3">
    <source>
        <dbReference type="Proteomes" id="UP001595444"/>
    </source>
</evidence>
<feature type="compositionally biased region" description="Basic residues" evidence="1">
    <location>
        <begin position="242"/>
        <end position="257"/>
    </location>
</feature>
<dbReference type="EMBL" id="JBHRSL010000010">
    <property type="protein sequence ID" value="MFC3052434.1"/>
    <property type="molecule type" value="Genomic_DNA"/>
</dbReference>
<organism evidence="2 3">
    <name type="scientific">Kordiimonas pumila</name>
    <dbReference type="NCBI Taxonomy" id="2161677"/>
    <lineage>
        <taxon>Bacteria</taxon>
        <taxon>Pseudomonadati</taxon>
        <taxon>Pseudomonadota</taxon>
        <taxon>Alphaproteobacteria</taxon>
        <taxon>Kordiimonadales</taxon>
        <taxon>Kordiimonadaceae</taxon>
        <taxon>Kordiimonas</taxon>
    </lineage>
</organism>
<dbReference type="RefSeq" id="WP_194213901.1">
    <property type="nucleotide sequence ID" value="NZ_CP061205.1"/>
</dbReference>
<evidence type="ECO:0000313" key="2">
    <source>
        <dbReference type="EMBL" id="MFC3052434.1"/>
    </source>
</evidence>
<evidence type="ECO:0000256" key="1">
    <source>
        <dbReference type="SAM" id="MobiDB-lite"/>
    </source>
</evidence>
<reference evidence="3" key="1">
    <citation type="journal article" date="2019" name="Int. J. Syst. Evol. Microbiol.">
        <title>The Global Catalogue of Microorganisms (GCM) 10K type strain sequencing project: providing services to taxonomists for standard genome sequencing and annotation.</title>
        <authorList>
            <consortium name="The Broad Institute Genomics Platform"/>
            <consortium name="The Broad Institute Genome Sequencing Center for Infectious Disease"/>
            <person name="Wu L."/>
            <person name="Ma J."/>
        </authorList>
    </citation>
    <scope>NUCLEOTIDE SEQUENCE [LARGE SCALE GENOMIC DNA]</scope>
    <source>
        <strain evidence="3">KCTC 62164</strain>
    </source>
</reference>
<accession>A0ABV7D614</accession>
<name>A0ABV7D614_9PROT</name>
<comment type="caution">
    <text evidence="2">The sequence shown here is derived from an EMBL/GenBank/DDBJ whole genome shotgun (WGS) entry which is preliminary data.</text>
</comment>
<gene>
    <name evidence="2" type="ORF">ACFOKA_11030</name>
</gene>
<proteinExistence type="predicted"/>
<sequence length="264" mass="28959">MSQMEGGKHRIGDLSKEKRFRIMDQNTLAIYIHELRNQCIHAQASFNLFNQAIQSQQGQAILYSGQMILVPASQISSLLWPTRARARGRGEALRKVLQLGDKHPLNDRRLSEIWERADEKTEEWINATRGKQVAFDFIGDPAKLGDGTTTSDCVYRGFNPESHVYTYRGVGFNLPAVAKAISDVGNRVNAVYRQMFPEQAKAEDEARKKAMEAQQAAASKTTAPASPAATGAAPEAPAAPKKAAKKPAAKKPAAKKKAATDDKK</sequence>
<protein>
    <submittedName>
        <fullName evidence="2">Uncharacterized protein</fullName>
    </submittedName>
</protein>
<dbReference type="Proteomes" id="UP001595444">
    <property type="component" value="Unassembled WGS sequence"/>
</dbReference>
<keyword evidence="3" id="KW-1185">Reference proteome</keyword>
<feature type="compositionally biased region" description="Low complexity" evidence="1">
    <location>
        <begin position="216"/>
        <end position="241"/>
    </location>
</feature>
<feature type="region of interest" description="Disordered" evidence="1">
    <location>
        <begin position="203"/>
        <end position="264"/>
    </location>
</feature>